<dbReference type="PANTHER" id="PTHR30041">
    <property type="entry name" value="ARSENATE REDUCTASE"/>
    <property type="match status" value="1"/>
</dbReference>
<dbReference type="InterPro" id="IPR036196">
    <property type="entry name" value="Ptyr_pPase_sf"/>
</dbReference>
<dbReference type="CDD" id="cd16345">
    <property type="entry name" value="LMWP_ArsC"/>
    <property type="match status" value="1"/>
</dbReference>
<dbReference type="InterPro" id="IPR006660">
    <property type="entry name" value="Arsenate_reductase-like"/>
</dbReference>
<evidence type="ECO:0000256" key="1">
    <source>
        <dbReference type="ARBA" id="ARBA00007198"/>
    </source>
</evidence>
<dbReference type="EC" id="1.20.4.1" evidence="4"/>
<reference evidence="8" key="1">
    <citation type="submission" date="2021-01" db="EMBL/GenBank/DDBJ databases">
        <title>Paracoccus amoyensis sp. nov., isolated from the surface seawater along the coast of Xiamen Island, China.</title>
        <authorList>
            <person name="Lyu L."/>
        </authorList>
    </citation>
    <scope>NUCLEOTIDE SEQUENCE</scope>
    <source>
        <strain evidence="8">MJ17</strain>
    </source>
</reference>
<dbReference type="SUPFAM" id="SSF52788">
    <property type="entry name" value="Phosphotyrosine protein phosphatases I"/>
    <property type="match status" value="1"/>
</dbReference>
<dbReference type="PANTHER" id="PTHR30041:SF5">
    <property type="entry name" value="ARSENATE REDUCTASE-RELATED"/>
    <property type="match status" value="1"/>
</dbReference>
<evidence type="ECO:0000256" key="5">
    <source>
        <dbReference type="ARBA" id="ARBA00039879"/>
    </source>
</evidence>
<evidence type="ECO:0000256" key="6">
    <source>
        <dbReference type="PROSITE-ProRule" id="PRU01282"/>
    </source>
</evidence>
<proteinExistence type="inferred from homology"/>
<dbReference type="InterPro" id="IPR036249">
    <property type="entry name" value="Thioredoxin-like_sf"/>
</dbReference>
<evidence type="ECO:0000313" key="8">
    <source>
        <dbReference type="EMBL" id="MBK4218076.1"/>
    </source>
</evidence>
<dbReference type="Proteomes" id="UP000640485">
    <property type="component" value="Unassembled WGS sequence"/>
</dbReference>
<dbReference type="Pfam" id="PF03960">
    <property type="entry name" value="ArsC"/>
    <property type="match status" value="1"/>
</dbReference>
<dbReference type="Gene3D" id="3.40.50.2300">
    <property type="match status" value="1"/>
</dbReference>
<dbReference type="InterPro" id="IPR023485">
    <property type="entry name" value="Ptyr_pPase"/>
</dbReference>
<dbReference type="CDD" id="cd03034">
    <property type="entry name" value="ArsC_ArsC"/>
    <property type="match status" value="1"/>
</dbReference>
<sequence>MADASPRVFNVLFLCTGNSARSIIAESVLRKEGGERFRAFSAGSQPKAEIHPRTLKILQSYHYSTEGLRSKSWDEFSGADAPMMDFVFTVCDNAAGETCPYWPGKPMTAHWGVADPAAETGSDLQRDMAFIDTLRYMKARIRAFAALPISTLDRASLASKLHEIGQTEGTTGAADSLDVIIYHNPECGTSRNTLAMIRNAGIEPHVIEYLKTPPSRAMLERLIARMGIGPRNLLRENGTPYGDLGLDNPNLTDAALIEAMMAHPILINRPIVISPRGVRLCRPSEQVLDLLPPQRAAFRKEDGEQVVDAQGNRTHTA</sequence>
<evidence type="ECO:0000256" key="2">
    <source>
        <dbReference type="ARBA" id="ARBA00022849"/>
    </source>
</evidence>
<comment type="similarity">
    <text evidence="1 6">Belongs to the ArsC family.</text>
</comment>
<keyword evidence="9" id="KW-1185">Reference proteome</keyword>
<dbReference type="AlphaFoldDB" id="A0A934SFQ2"/>
<evidence type="ECO:0000313" key="9">
    <source>
        <dbReference type="Proteomes" id="UP000640485"/>
    </source>
</evidence>
<organism evidence="8 9">
    <name type="scientific">Paracoccus caeni</name>
    <dbReference type="NCBI Taxonomy" id="657651"/>
    <lineage>
        <taxon>Bacteria</taxon>
        <taxon>Pseudomonadati</taxon>
        <taxon>Pseudomonadota</taxon>
        <taxon>Alphaproteobacteria</taxon>
        <taxon>Rhodobacterales</taxon>
        <taxon>Paracoccaceae</taxon>
        <taxon>Paracoccus</taxon>
    </lineage>
</organism>
<dbReference type="SUPFAM" id="SSF52833">
    <property type="entry name" value="Thioredoxin-like"/>
    <property type="match status" value="1"/>
</dbReference>
<dbReference type="Gene3D" id="3.40.30.10">
    <property type="entry name" value="Glutaredoxin"/>
    <property type="match status" value="1"/>
</dbReference>
<evidence type="ECO:0000256" key="4">
    <source>
        <dbReference type="ARBA" id="ARBA00038969"/>
    </source>
</evidence>
<dbReference type="PROSITE" id="PS51353">
    <property type="entry name" value="ARSC"/>
    <property type="match status" value="1"/>
</dbReference>
<dbReference type="GO" id="GO:0008794">
    <property type="term" value="F:arsenate reductase (glutaredoxin) activity"/>
    <property type="evidence" value="ECO:0007669"/>
    <property type="project" value="UniProtKB-EC"/>
</dbReference>
<feature type="domain" description="Phosphotyrosine protein phosphatase I" evidence="7">
    <location>
        <begin position="9"/>
        <end position="147"/>
    </location>
</feature>
<protein>
    <recommendedName>
        <fullName evidence="5">Arsenate reductase</fullName>
        <ecNumber evidence="4">1.20.4.1</ecNumber>
    </recommendedName>
</protein>
<dbReference type="SMART" id="SM00226">
    <property type="entry name" value="LMWPc"/>
    <property type="match status" value="1"/>
</dbReference>
<accession>A0A934SFQ2</accession>
<dbReference type="Pfam" id="PF01451">
    <property type="entry name" value="LMWPc"/>
    <property type="match status" value="1"/>
</dbReference>
<keyword evidence="3 8" id="KW-0560">Oxidoreductase</keyword>
<dbReference type="GO" id="GO:0046685">
    <property type="term" value="P:response to arsenic-containing substance"/>
    <property type="evidence" value="ECO:0007669"/>
    <property type="project" value="UniProtKB-KW"/>
</dbReference>
<gene>
    <name evidence="8" type="primary">arsC</name>
    <name evidence="8" type="ORF">JJJ17_19275</name>
</gene>
<name>A0A934SFQ2_9RHOB</name>
<dbReference type="EMBL" id="JAEPRQ010000012">
    <property type="protein sequence ID" value="MBK4218076.1"/>
    <property type="molecule type" value="Genomic_DNA"/>
</dbReference>
<dbReference type="NCBIfam" id="TIGR00014">
    <property type="entry name" value="arsC"/>
    <property type="match status" value="1"/>
</dbReference>
<keyword evidence="2" id="KW-0059">Arsenical resistance</keyword>
<evidence type="ECO:0000259" key="7">
    <source>
        <dbReference type="SMART" id="SM00226"/>
    </source>
</evidence>
<dbReference type="InterPro" id="IPR006659">
    <property type="entry name" value="Arsenate_reductase"/>
</dbReference>
<evidence type="ECO:0000256" key="3">
    <source>
        <dbReference type="ARBA" id="ARBA00023002"/>
    </source>
</evidence>
<comment type="caution">
    <text evidence="8">The sequence shown here is derived from an EMBL/GenBank/DDBJ whole genome shotgun (WGS) entry which is preliminary data.</text>
</comment>